<dbReference type="KEGG" id="doe:DENOEST_0219"/>
<sequence>MSLYENHILPRLIDWGCNQEVIRERRAGVVPQARGRVLEIGVGSGHNLPFYDHAQVEQLIGIDPGEPMLRLARQRLGGLPFAVELINAGAEDIPLPDASVDTVVVTFALCTIPDVAASLAQMRRVLKPDGRLLFAEHGRAPDPGVQRWQDRVNPLWRKVFGGCNVNRDVSLLLREGGFRIGESHSGYAERTPRIAGYMSTGIAFPV</sequence>
<dbReference type="PANTHER" id="PTHR45036">
    <property type="entry name" value="METHYLTRANSFERASE LIKE 7B"/>
    <property type="match status" value="1"/>
</dbReference>
<evidence type="ECO:0000256" key="3">
    <source>
        <dbReference type="ARBA" id="ARBA00022691"/>
    </source>
</evidence>
<dbReference type="OrthoDB" id="8595155at2"/>
<name>A0A6S6XN93_9PROT</name>
<dbReference type="AlphaFoldDB" id="A0A6S6XN93"/>
<evidence type="ECO:0000259" key="4">
    <source>
        <dbReference type="Pfam" id="PF08241"/>
    </source>
</evidence>
<dbReference type="Proteomes" id="UP000515733">
    <property type="component" value="Chromosome"/>
</dbReference>
<organism evidence="5 6">
    <name type="scientific">Denitratisoma oestradiolicum</name>
    <dbReference type="NCBI Taxonomy" id="311182"/>
    <lineage>
        <taxon>Bacteria</taxon>
        <taxon>Pseudomonadati</taxon>
        <taxon>Pseudomonadota</taxon>
        <taxon>Betaproteobacteria</taxon>
        <taxon>Nitrosomonadales</taxon>
        <taxon>Sterolibacteriaceae</taxon>
        <taxon>Denitratisoma</taxon>
    </lineage>
</organism>
<keyword evidence="1 5" id="KW-0489">Methyltransferase</keyword>
<evidence type="ECO:0000256" key="2">
    <source>
        <dbReference type="ARBA" id="ARBA00022679"/>
    </source>
</evidence>
<reference evidence="5 6" key="1">
    <citation type="submission" date="2020-03" db="EMBL/GenBank/DDBJ databases">
        <authorList>
            <consortium name="Genoscope - CEA"/>
            <person name="William W."/>
        </authorList>
    </citation>
    <scope>NUCLEOTIDE SEQUENCE [LARGE SCALE GENOMIC DNA]</scope>
    <source>
        <strain evidence="6">DSM 16959</strain>
    </source>
</reference>
<accession>A0A6S6XN93</accession>
<dbReference type="RefSeq" id="WP_145770126.1">
    <property type="nucleotide sequence ID" value="NZ_LR778301.1"/>
</dbReference>
<keyword evidence="3" id="KW-0949">S-adenosyl-L-methionine</keyword>
<keyword evidence="6" id="KW-1185">Reference proteome</keyword>
<dbReference type="InterPro" id="IPR013216">
    <property type="entry name" value="Methyltransf_11"/>
</dbReference>
<protein>
    <submittedName>
        <fullName evidence="5">Methyltransferase domain-containing protein</fullName>
    </submittedName>
</protein>
<keyword evidence="2 5" id="KW-0808">Transferase</keyword>
<dbReference type="SUPFAM" id="SSF53335">
    <property type="entry name" value="S-adenosyl-L-methionine-dependent methyltransferases"/>
    <property type="match status" value="1"/>
</dbReference>
<feature type="domain" description="Methyltransferase type 11" evidence="4">
    <location>
        <begin position="38"/>
        <end position="134"/>
    </location>
</feature>
<evidence type="ECO:0000313" key="6">
    <source>
        <dbReference type="Proteomes" id="UP000515733"/>
    </source>
</evidence>
<dbReference type="EMBL" id="LR778301">
    <property type="protein sequence ID" value="CAB1367391.1"/>
    <property type="molecule type" value="Genomic_DNA"/>
</dbReference>
<dbReference type="GO" id="GO:0008757">
    <property type="term" value="F:S-adenosylmethionine-dependent methyltransferase activity"/>
    <property type="evidence" value="ECO:0007669"/>
    <property type="project" value="InterPro"/>
</dbReference>
<dbReference type="Pfam" id="PF08241">
    <property type="entry name" value="Methyltransf_11"/>
    <property type="match status" value="1"/>
</dbReference>
<evidence type="ECO:0000256" key="1">
    <source>
        <dbReference type="ARBA" id="ARBA00022603"/>
    </source>
</evidence>
<dbReference type="Gene3D" id="3.40.50.150">
    <property type="entry name" value="Vaccinia Virus protein VP39"/>
    <property type="match status" value="1"/>
</dbReference>
<dbReference type="PROSITE" id="PS01184">
    <property type="entry name" value="UBIE_2"/>
    <property type="match status" value="1"/>
</dbReference>
<dbReference type="InterPro" id="IPR029063">
    <property type="entry name" value="SAM-dependent_MTases_sf"/>
</dbReference>
<evidence type="ECO:0000313" key="5">
    <source>
        <dbReference type="EMBL" id="CAB1367391.1"/>
    </source>
</evidence>
<dbReference type="PANTHER" id="PTHR45036:SF1">
    <property type="entry name" value="METHYLTRANSFERASE LIKE 7A"/>
    <property type="match status" value="1"/>
</dbReference>
<proteinExistence type="predicted"/>
<dbReference type="CDD" id="cd02440">
    <property type="entry name" value="AdoMet_MTases"/>
    <property type="match status" value="1"/>
</dbReference>
<dbReference type="InterPro" id="IPR052356">
    <property type="entry name" value="Thiol_S-MT"/>
</dbReference>
<gene>
    <name evidence="5" type="ORF">DENOEST_0219</name>
</gene>
<dbReference type="InterPro" id="IPR023576">
    <property type="entry name" value="UbiE/COQ5_MeTrFase_CS"/>
</dbReference>
<dbReference type="GO" id="GO:0032259">
    <property type="term" value="P:methylation"/>
    <property type="evidence" value="ECO:0007669"/>
    <property type="project" value="UniProtKB-KW"/>
</dbReference>